<evidence type="ECO:0000313" key="2">
    <source>
        <dbReference type="WBParaSite" id="maker-PairedContig_1385-snap-gene-0.10-mRNA-1"/>
    </source>
</evidence>
<organism evidence="2">
    <name type="scientific">Wuchereria bancrofti</name>
    <dbReference type="NCBI Taxonomy" id="6293"/>
    <lineage>
        <taxon>Eukaryota</taxon>
        <taxon>Metazoa</taxon>
        <taxon>Ecdysozoa</taxon>
        <taxon>Nematoda</taxon>
        <taxon>Chromadorea</taxon>
        <taxon>Rhabditida</taxon>
        <taxon>Spirurina</taxon>
        <taxon>Spiruromorpha</taxon>
        <taxon>Filarioidea</taxon>
        <taxon>Onchocercidae</taxon>
        <taxon>Wuchereria</taxon>
    </lineage>
</organism>
<keyword evidence="1" id="KW-1133">Transmembrane helix</keyword>
<evidence type="ECO:0000256" key="1">
    <source>
        <dbReference type="SAM" id="Phobius"/>
    </source>
</evidence>
<keyword evidence="1" id="KW-0472">Membrane</keyword>
<feature type="transmembrane region" description="Helical" evidence="1">
    <location>
        <begin position="12"/>
        <end position="35"/>
    </location>
</feature>
<dbReference type="AlphaFoldDB" id="A0A1I8EDI1"/>
<proteinExistence type="predicted"/>
<protein>
    <submittedName>
        <fullName evidence="2">Uncharacterized protein</fullName>
    </submittedName>
</protein>
<keyword evidence="1" id="KW-0812">Transmembrane</keyword>
<sequence length="70" mass="8243">MNKKNFNNAGNHLALVIGVPILIILTSLFLIVVIYCCCQKNEWWSVSTATDFRRTQRTRLQHWRKCSNNY</sequence>
<accession>A0A1I8EDI1</accession>
<name>A0A1I8EDI1_WUCBA</name>
<reference evidence="2" key="1">
    <citation type="submission" date="2016-11" db="UniProtKB">
        <authorList>
            <consortium name="WormBaseParasite"/>
        </authorList>
    </citation>
    <scope>IDENTIFICATION</scope>
    <source>
        <strain evidence="2">pt0022</strain>
    </source>
</reference>
<dbReference type="WBParaSite" id="maker-PairedContig_1385-snap-gene-0.10-mRNA-1">
    <property type="protein sequence ID" value="maker-PairedContig_1385-snap-gene-0.10-mRNA-1"/>
    <property type="gene ID" value="maker-PairedContig_1385-snap-gene-0.10"/>
</dbReference>